<accession>A0A2T5V7S0</accession>
<dbReference type="OrthoDB" id="5918880at2"/>
<evidence type="ECO:0000313" key="2">
    <source>
        <dbReference type="Proteomes" id="UP000244081"/>
    </source>
</evidence>
<proteinExistence type="predicted"/>
<gene>
    <name evidence="1" type="ORF">C8N35_106184</name>
</gene>
<comment type="caution">
    <text evidence="1">The sequence shown here is derived from an EMBL/GenBank/DDBJ whole genome shotgun (WGS) entry which is preliminary data.</text>
</comment>
<name>A0A2T5V7S0_9HYPH</name>
<organism evidence="1 2">
    <name type="scientific">Breoghania corrubedonensis</name>
    <dbReference type="NCBI Taxonomy" id="665038"/>
    <lineage>
        <taxon>Bacteria</taxon>
        <taxon>Pseudomonadati</taxon>
        <taxon>Pseudomonadota</taxon>
        <taxon>Alphaproteobacteria</taxon>
        <taxon>Hyphomicrobiales</taxon>
        <taxon>Stappiaceae</taxon>
        <taxon>Breoghania</taxon>
    </lineage>
</organism>
<dbReference type="InterPro" id="IPR018912">
    <property type="entry name" value="DUF2478"/>
</dbReference>
<protein>
    <submittedName>
        <fullName evidence="1">Uncharacterized protein DUF2478</fullName>
    </submittedName>
</protein>
<keyword evidence="2" id="KW-1185">Reference proteome</keyword>
<dbReference type="EMBL" id="QAYG01000006">
    <property type="protein sequence ID" value="PTW59799.1"/>
    <property type="molecule type" value="Genomic_DNA"/>
</dbReference>
<dbReference type="AlphaFoldDB" id="A0A2T5V7S0"/>
<sequence>MTSDFEAPDPARTLAAIAFDPREDVDTLLGEAAAALSGCHIAGVVQIGGREDGCEVKAMALKSLRDGWEIRILEERGAQARGCRLSPHAITEVAGRLEAELAAGADILFVNRFGRSESEGYGLRRVFERAVLDGVPVLTAVRSDYRDAWNEFHGGLGTTLPRDREAVIAWCKAACAARAETAA</sequence>
<dbReference type="RefSeq" id="WP_107990748.1">
    <property type="nucleotide sequence ID" value="NZ_QAYG01000006.1"/>
</dbReference>
<evidence type="ECO:0000313" key="1">
    <source>
        <dbReference type="EMBL" id="PTW59799.1"/>
    </source>
</evidence>
<dbReference type="Proteomes" id="UP000244081">
    <property type="component" value="Unassembled WGS sequence"/>
</dbReference>
<reference evidence="1 2" key="1">
    <citation type="submission" date="2018-04" db="EMBL/GenBank/DDBJ databases">
        <title>Genomic Encyclopedia of Archaeal and Bacterial Type Strains, Phase II (KMG-II): from individual species to whole genera.</title>
        <authorList>
            <person name="Goeker M."/>
        </authorList>
    </citation>
    <scope>NUCLEOTIDE SEQUENCE [LARGE SCALE GENOMIC DNA]</scope>
    <source>
        <strain evidence="1 2">DSM 23382</strain>
    </source>
</reference>
<dbReference type="Pfam" id="PF10649">
    <property type="entry name" value="DUF2478"/>
    <property type="match status" value="1"/>
</dbReference>